<reference evidence="3 4" key="1">
    <citation type="journal article" date="2016" name="Genome Announc.">
        <title>Complete Genome Sequence of Thiostrepton-Producing Streptomyces laurentii ATCC 31255.</title>
        <authorList>
            <person name="Doi K."/>
            <person name="Fujino Y."/>
            <person name="Nagayoshi Y."/>
            <person name="Ohshima T."/>
            <person name="Ogata S."/>
        </authorList>
    </citation>
    <scope>NUCLEOTIDE SEQUENCE [LARGE SCALE GENOMIC DNA]</scope>
    <source>
        <strain evidence="3 4">ATCC 31255</strain>
    </source>
</reference>
<keyword evidence="2" id="KW-0472">Membrane</keyword>
<name>A0A160P2A8_STRLU</name>
<dbReference type="EMBL" id="AP017424">
    <property type="protein sequence ID" value="BAU84845.1"/>
    <property type="molecule type" value="Genomic_DNA"/>
</dbReference>
<keyword evidence="2" id="KW-0812">Transmembrane</keyword>
<keyword evidence="2" id="KW-1133">Transmembrane helix</keyword>
<evidence type="ECO:0000313" key="3">
    <source>
        <dbReference type="EMBL" id="BAU84845.1"/>
    </source>
</evidence>
<feature type="compositionally biased region" description="Basic and acidic residues" evidence="1">
    <location>
        <begin position="10"/>
        <end position="27"/>
    </location>
</feature>
<dbReference type="KEGG" id="slau:SLA_3953"/>
<dbReference type="Proteomes" id="UP000217676">
    <property type="component" value="Chromosome"/>
</dbReference>
<feature type="transmembrane region" description="Helical" evidence="2">
    <location>
        <begin position="31"/>
        <end position="53"/>
    </location>
</feature>
<protein>
    <submittedName>
        <fullName evidence="3">Uncharacterized protein</fullName>
    </submittedName>
</protein>
<proteinExistence type="predicted"/>
<evidence type="ECO:0000313" key="4">
    <source>
        <dbReference type="Proteomes" id="UP000217676"/>
    </source>
</evidence>
<evidence type="ECO:0000256" key="2">
    <source>
        <dbReference type="SAM" id="Phobius"/>
    </source>
</evidence>
<organism evidence="3 4">
    <name type="scientific">Streptomyces laurentii</name>
    <dbReference type="NCBI Taxonomy" id="39478"/>
    <lineage>
        <taxon>Bacteria</taxon>
        <taxon>Bacillati</taxon>
        <taxon>Actinomycetota</taxon>
        <taxon>Actinomycetes</taxon>
        <taxon>Kitasatosporales</taxon>
        <taxon>Streptomycetaceae</taxon>
        <taxon>Streptomyces</taxon>
    </lineage>
</organism>
<evidence type="ECO:0000256" key="1">
    <source>
        <dbReference type="SAM" id="MobiDB-lite"/>
    </source>
</evidence>
<keyword evidence="4" id="KW-1185">Reference proteome</keyword>
<feature type="compositionally biased region" description="Low complexity" evidence="1">
    <location>
        <begin position="73"/>
        <end position="92"/>
    </location>
</feature>
<feature type="region of interest" description="Disordered" evidence="1">
    <location>
        <begin position="73"/>
        <end position="100"/>
    </location>
</feature>
<feature type="region of interest" description="Disordered" evidence="1">
    <location>
        <begin position="1"/>
        <end position="27"/>
    </location>
</feature>
<dbReference type="AlphaFoldDB" id="A0A160P2A8"/>
<gene>
    <name evidence="3" type="ORF">SLA_3953</name>
</gene>
<sequence length="287" mass="30051">MARADAADADGDRPGRRRDGNRPDDGERTRLAGVLAIVLGLVCGAVSFASFAYQIPSAVSRYADYRAAAQCPATDTSTGAGAGTEAVAGTAAPRPAGEPEDCLRTLTFTVDRTVVDRTPRTRRYQAALSGGSWHGTVVFAEPGPVLDRLRPGERVDGTLWRGTIMALGTQEARQGTLDEPRDESRVSTGIATGLGLLAVLCLRSGPRWWSRPDRHRPPAALVRSAVVTGFAVFLGCLALGAVAQALDLSRWIVPALAVPATLLPVRLLGRVRPESEPGGASPAPAGV</sequence>
<feature type="transmembrane region" description="Helical" evidence="2">
    <location>
        <begin position="220"/>
        <end position="245"/>
    </location>
</feature>
<accession>A0A160P2A8</accession>